<evidence type="ECO:0000313" key="2">
    <source>
        <dbReference type="Proteomes" id="UP001500620"/>
    </source>
</evidence>
<evidence type="ECO:0000313" key="1">
    <source>
        <dbReference type="EMBL" id="GAA4263583.1"/>
    </source>
</evidence>
<reference evidence="2" key="1">
    <citation type="journal article" date="2019" name="Int. J. Syst. Evol. Microbiol.">
        <title>The Global Catalogue of Microorganisms (GCM) 10K type strain sequencing project: providing services to taxonomists for standard genome sequencing and annotation.</title>
        <authorList>
            <consortium name="The Broad Institute Genomics Platform"/>
            <consortium name="The Broad Institute Genome Sequencing Center for Infectious Disease"/>
            <person name="Wu L."/>
            <person name="Ma J."/>
        </authorList>
    </citation>
    <scope>NUCLEOTIDE SEQUENCE [LARGE SCALE GENOMIC DNA]</scope>
    <source>
        <strain evidence="2">JCM 17441</strain>
    </source>
</reference>
<protein>
    <submittedName>
        <fullName evidence="1">Uncharacterized protein</fullName>
    </submittedName>
</protein>
<dbReference type="Proteomes" id="UP001500620">
    <property type="component" value="Unassembled WGS sequence"/>
</dbReference>
<dbReference type="RefSeq" id="WP_345143188.1">
    <property type="nucleotide sequence ID" value="NZ_BAABAT010000073.1"/>
</dbReference>
<keyword evidence="2" id="KW-1185">Reference proteome</keyword>
<proteinExistence type="predicted"/>
<organism evidence="1 2">
    <name type="scientific">Dactylosporangium darangshiense</name>
    <dbReference type="NCBI Taxonomy" id="579108"/>
    <lineage>
        <taxon>Bacteria</taxon>
        <taxon>Bacillati</taxon>
        <taxon>Actinomycetota</taxon>
        <taxon>Actinomycetes</taxon>
        <taxon>Micromonosporales</taxon>
        <taxon>Micromonosporaceae</taxon>
        <taxon>Dactylosporangium</taxon>
    </lineage>
</organism>
<accession>A0ABP8DUE2</accession>
<comment type="caution">
    <text evidence="1">The sequence shown here is derived from an EMBL/GenBank/DDBJ whole genome shotgun (WGS) entry which is preliminary data.</text>
</comment>
<name>A0ABP8DUE2_9ACTN</name>
<dbReference type="EMBL" id="BAABAT010000073">
    <property type="protein sequence ID" value="GAA4263583.1"/>
    <property type="molecule type" value="Genomic_DNA"/>
</dbReference>
<gene>
    <name evidence="1" type="ORF">GCM10022255_109440</name>
</gene>
<sequence>MRIECDVTYEAGSGRLIGGDFLRSVGSGWARSFLMPAGHATRLWNALQRLDDAYRRDNELPAGAPGPYPGTLAVITPGGLPGAIDGRPQLVPLELAFGATQLRDAPPEYRDPAQLVCAVTGPDTLADRGPAGSAERRALATNLFGALTSVHRRLYAALTRPTGSSVDRSTVSPAGHLHDVYFLTLPGDRPGVELRRGQRQDVTRALRLLLDAGSTRDDLHEAAAAYCGIRPIPADIVALADRAVAGPPEAVADLAEAMLTTGW</sequence>